<evidence type="ECO:0000256" key="11">
    <source>
        <dbReference type="RuleBase" id="RU361221"/>
    </source>
</evidence>
<dbReference type="RefSeq" id="XP_067815611.1">
    <property type="nucleotide sequence ID" value="XM_067966656.1"/>
</dbReference>
<dbReference type="Proteomes" id="UP000294530">
    <property type="component" value="Unassembled WGS sequence"/>
</dbReference>
<feature type="transmembrane region" description="Helical" evidence="11">
    <location>
        <begin position="483"/>
        <end position="505"/>
    </location>
</feature>
<keyword evidence="8 11" id="KW-0472">Membrane</keyword>
<evidence type="ECO:0000256" key="5">
    <source>
        <dbReference type="ARBA" id="ARBA00022989"/>
    </source>
</evidence>
<evidence type="ECO:0000256" key="7">
    <source>
        <dbReference type="ARBA" id="ARBA00023122"/>
    </source>
</evidence>
<keyword evidence="5 11" id="KW-1133">Transmembrane helix</keyword>
<dbReference type="InterPro" id="IPR046342">
    <property type="entry name" value="CBS_dom_sf"/>
</dbReference>
<dbReference type="GO" id="GO:0016020">
    <property type="term" value="C:membrane"/>
    <property type="evidence" value="ECO:0007669"/>
    <property type="project" value="UniProtKB-SubCell"/>
</dbReference>
<dbReference type="CDD" id="cd04591">
    <property type="entry name" value="CBS_pair_voltage-gated_CLC_euk_bac"/>
    <property type="match status" value="1"/>
</dbReference>
<dbReference type="GeneID" id="94352327"/>
<evidence type="ECO:0000259" key="13">
    <source>
        <dbReference type="PROSITE" id="PS51371"/>
    </source>
</evidence>
<comment type="subcellular location">
    <subcellularLocation>
        <location evidence="1 11">Membrane</location>
        <topology evidence="1 11">Multi-pass membrane protein</topology>
    </subcellularLocation>
</comment>
<dbReference type="PROSITE" id="PS51371">
    <property type="entry name" value="CBS"/>
    <property type="match status" value="1"/>
</dbReference>
<evidence type="ECO:0000256" key="8">
    <source>
        <dbReference type="ARBA" id="ARBA00023136"/>
    </source>
</evidence>
<protein>
    <recommendedName>
        <fullName evidence="11">Chloride channel protein</fullName>
    </recommendedName>
</protein>
<evidence type="ECO:0000256" key="3">
    <source>
        <dbReference type="ARBA" id="ARBA00022692"/>
    </source>
</evidence>
<dbReference type="Gene3D" id="3.10.580.10">
    <property type="entry name" value="CBS-domain"/>
    <property type="match status" value="1"/>
</dbReference>
<keyword evidence="4" id="KW-0677">Repeat</keyword>
<reference evidence="14 15" key="1">
    <citation type="journal article" date="2021" name="Genome Biol.">
        <title>AFLAP: assembly-free linkage analysis pipeline using k-mers from genome sequencing data.</title>
        <authorList>
            <person name="Fletcher K."/>
            <person name="Zhang L."/>
            <person name="Gil J."/>
            <person name="Han R."/>
            <person name="Cavanaugh K."/>
            <person name="Michelmore R."/>
        </authorList>
    </citation>
    <scope>NUCLEOTIDE SEQUENCE [LARGE SCALE GENOMIC DNA]</scope>
    <source>
        <strain evidence="14 15">SF5</strain>
    </source>
</reference>
<evidence type="ECO:0000256" key="10">
    <source>
        <dbReference type="PROSITE-ProRule" id="PRU00703"/>
    </source>
</evidence>
<keyword evidence="3 11" id="KW-0812">Transmembrane</keyword>
<sequence>MASSREPSETDALLAPSMPPAVSVSVATEEEDDESDTPSSGPDVVISNAPRRFQALARTASALRSPSSILRSPMPRFTLDGPHFPSWRVNNRSPTLQRNPVDSQHMRELYSSYAVQRTHSFPSDLYSGARFSRFEIEEALRQRNGTTLLDWLKGRGPHPFSSATRKQAQREKDLEKRAKAQHRESFNYDFFESRVNMQHDQEQTESAIRSLNIARWVMTFGVGLGTALVACFVEFWTSFLSTFRTATMESLVADEREGIRRFGLGFVVYALVSVAFVAVASYCVAILCPVAGGSGISEIKATLNGIKIHRVVRLKTLFCKAFGILFSVAGGLPVGKEGPMIHSGSVIGAGLSQGKSSSFGLDTSWTKFKGFRNDKEKRDFISCGAAAGVAAAFGAPIGGVLFALEEGASFWHQNLTWRTFFCAMVSAFVLNFFMSFMEVSEASGSTPGVGHVFIGGTLGTQTGTFTFGQFTGSKAYEVLDVPIFILMGMIGGLFGAGFNGANTVLTQFRKRHVTHRYLRFGEALLIAFCMATASFWLSYFFGTCRDLAGDYSDSLSQFYCPKGQYNDLASLLTVNYATSMKQLLHFTSTSSFTPFSLGMFFVVFYIFACWTYGIAVPSGLFVPSLLAGAAYGRICVMIVHSIGFPVGAQDGMFALIGSACMLGGMARMTISLTVIILECTGVIEWGLPIMVSLMAVRWVGNGFNEGLYDIHIHLNHLPFLEFDPPYYARFLRAMNIMSSPTTCVPQIAKVGEIYDVLKNCTHSGFPVILPRNQDAAGGGEKPNLRLMRKSPSFCGIIYRHHLTVLLQRKDFFIEKPEPFVRTPAGDTTLLYNDQYALSYRDMEGSYPRYPSINDIQLDDDERDLWMDLTPYMNSTPHTVQEQTPVPRAFRLFRSLGLRHLIVLNRRNEVRGVITRKDLTPPHLKFCLESLSENEKQRIQGYFHRDRAGSERFEDVEKKLLSINDNS</sequence>
<keyword evidence="6 11" id="KW-0406">Ion transport</keyword>
<evidence type="ECO:0000256" key="1">
    <source>
        <dbReference type="ARBA" id="ARBA00004141"/>
    </source>
</evidence>
<keyword evidence="9 11" id="KW-0868">Chloride</keyword>
<dbReference type="InterPro" id="IPR051280">
    <property type="entry name" value="Cl-channel/antiporter"/>
</dbReference>
<dbReference type="InterPro" id="IPR001807">
    <property type="entry name" value="ClC"/>
</dbReference>
<feature type="transmembrane region" description="Helical" evidence="11">
    <location>
        <begin position="682"/>
        <end position="700"/>
    </location>
</feature>
<comment type="similarity">
    <text evidence="11">Belongs to the chloride channel (TC 2.A.49) family.</text>
</comment>
<gene>
    <name evidence="14" type="ORF">CCR75_008606</name>
</gene>
<feature type="transmembrane region" description="Helical" evidence="11">
    <location>
        <begin position="415"/>
        <end position="437"/>
    </location>
</feature>
<feature type="transmembrane region" description="Helical" evidence="11">
    <location>
        <begin position="592"/>
        <end position="613"/>
    </location>
</feature>
<dbReference type="KEGG" id="blac:94352327"/>
<dbReference type="Pfam" id="PF00571">
    <property type="entry name" value="CBS"/>
    <property type="match status" value="1"/>
</dbReference>
<dbReference type="Gene3D" id="1.10.3080.10">
    <property type="entry name" value="Clc chloride channel"/>
    <property type="match status" value="1"/>
</dbReference>
<dbReference type="SUPFAM" id="SSF81340">
    <property type="entry name" value="Clc chloride channel"/>
    <property type="match status" value="1"/>
</dbReference>
<accession>A0A976FG18</accession>
<dbReference type="EMBL" id="SHOA02000008">
    <property type="protein sequence ID" value="TDH66112.1"/>
    <property type="molecule type" value="Genomic_DNA"/>
</dbReference>
<dbReference type="InterPro" id="IPR014743">
    <property type="entry name" value="Cl-channel_core"/>
</dbReference>
<dbReference type="FunFam" id="3.10.580.10:FF:000067">
    <property type="entry name" value="Chloride channel protein"/>
    <property type="match status" value="1"/>
</dbReference>
<dbReference type="Pfam" id="PF00654">
    <property type="entry name" value="Voltage_CLC"/>
    <property type="match status" value="1"/>
</dbReference>
<organism evidence="14 15">
    <name type="scientific">Bremia lactucae</name>
    <name type="common">Lettuce downy mildew</name>
    <dbReference type="NCBI Taxonomy" id="4779"/>
    <lineage>
        <taxon>Eukaryota</taxon>
        <taxon>Sar</taxon>
        <taxon>Stramenopiles</taxon>
        <taxon>Oomycota</taxon>
        <taxon>Peronosporomycetes</taxon>
        <taxon>Peronosporales</taxon>
        <taxon>Peronosporaceae</taxon>
        <taxon>Bremia</taxon>
    </lineage>
</organism>
<feature type="transmembrane region" description="Helical" evidence="11">
    <location>
        <begin position="266"/>
        <end position="296"/>
    </location>
</feature>
<dbReference type="PANTHER" id="PTHR11689">
    <property type="entry name" value="CHLORIDE CHANNEL PROTEIN CLC FAMILY MEMBER"/>
    <property type="match status" value="1"/>
</dbReference>
<dbReference type="GO" id="GO:0005254">
    <property type="term" value="F:chloride channel activity"/>
    <property type="evidence" value="ECO:0007669"/>
    <property type="project" value="UniProtKB-UniRule"/>
</dbReference>
<keyword evidence="2 11" id="KW-0813">Transport</keyword>
<dbReference type="OrthoDB" id="428525at2759"/>
<comment type="caution">
    <text evidence="14">The sequence shown here is derived from an EMBL/GenBank/DDBJ whole genome shotgun (WGS) entry which is preliminary data.</text>
</comment>
<keyword evidence="15" id="KW-1185">Reference proteome</keyword>
<dbReference type="SUPFAM" id="SSF54631">
    <property type="entry name" value="CBS-domain pair"/>
    <property type="match status" value="1"/>
</dbReference>
<feature type="domain" description="CBS" evidence="13">
    <location>
        <begin position="872"/>
        <end position="929"/>
    </location>
</feature>
<keyword evidence="7 10" id="KW-0129">CBS domain</keyword>
<feature type="transmembrane region" description="Helical" evidence="11">
    <location>
        <begin position="216"/>
        <end position="239"/>
    </location>
</feature>
<evidence type="ECO:0000256" key="2">
    <source>
        <dbReference type="ARBA" id="ARBA00022448"/>
    </source>
</evidence>
<feature type="transmembrane region" description="Helical" evidence="11">
    <location>
        <begin position="517"/>
        <end position="541"/>
    </location>
</feature>
<feature type="transmembrane region" description="Helical" evidence="11">
    <location>
        <begin position="652"/>
        <end position="670"/>
    </location>
</feature>
<dbReference type="AlphaFoldDB" id="A0A976FG18"/>
<evidence type="ECO:0000313" key="15">
    <source>
        <dbReference type="Proteomes" id="UP000294530"/>
    </source>
</evidence>
<evidence type="ECO:0000256" key="9">
    <source>
        <dbReference type="ARBA" id="ARBA00023214"/>
    </source>
</evidence>
<feature type="transmembrane region" description="Helical" evidence="11">
    <location>
        <begin position="625"/>
        <end position="646"/>
    </location>
</feature>
<dbReference type="InterPro" id="IPR000644">
    <property type="entry name" value="CBS_dom"/>
</dbReference>
<feature type="region of interest" description="Disordered" evidence="12">
    <location>
        <begin position="1"/>
        <end position="48"/>
    </location>
</feature>
<evidence type="ECO:0000313" key="14">
    <source>
        <dbReference type="EMBL" id="TDH66112.1"/>
    </source>
</evidence>
<evidence type="ECO:0000256" key="12">
    <source>
        <dbReference type="SAM" id="MobiDB-lite"/>
    </source>
</evidence>
<evidence type="ECO:0000256" key="6">
    <source>
        <dbReference type="ARBA" id="ARBA00023065"/>
    </source>
</evidence>
<proteinExistence type="inferred from homology"/>
<evidence type="ECO:0000256" key="4">
    <source>
        <dbReference type="ARBA" id="ARBA00022737"/>
    </source>
</evidence>
<dbReference type="PANTHER" id="PTHR11689:SF136">
    <property type="entry name" value="H(+)_CL(-) EXCHANGE TRANSPORTER 7"/>
    <property type="match status" value="1"/>
</dbReference>
<dbReference type="PRINTS" id="PR00762">
    <property type="entry name" value="CLCHANNEL"/>
</dbReference>
<feature type="transmembrane region" description="Helical" evidence="11">
    <location>
        <begin position="379"/>
        <end position="403"/>
    </location>
</feature>
<name>A0A976FG18_BRELC</name>